<keyword evidence="2" id="KW-1185">Reference proteome</keyword>
<gene>
    <name evidence="1" type="ORF">DPM13_15505</name>
</gene>
<proteinExistence type="predicted"/>
<sequence length="111" mass="12225">MAERAERCLVQRGSGLVPARRRRAASGQVQPAKVEDRQIPHRLGRAQVAPGMARDQHGRQPRILGTVSRWPISGGAGGQWAELKAHPDIQLLRTSCLAKKQEAHQSVRVNI</sequence>
<dbReference type="Proteomes" id="UP000249922">
    <property type="component" value="Chromosome"/>
</dbReference>
<reference evidence="1 2" key="1">
    <citation type="submission" date="2018-06" db="EMBL/GenBank/DDBJ databases">
        <title>Complete genome sequence of Paracoccus mutanolyticus strain RSP-02 isolated from cellulosic waste.</title>
        <authorList>
            <person name="Amrutha R.N."/>
            <person name="Shrivastav A."/>
            <person name="Buddana S.K."/>
            <person name="Deshpande U."/>
            <person name="Prakasham R.S."/>
        </authorList>
    </citation>
    <scope>NUCLEOTIDE SEQUENCE [LARGE SCALE GENOMIC DNA]</scope>
    <source>
        <strain evidence="1 2">RSP-02</strain>
    </source>
</reference>
<accession>A0ABN5MAU1</accession>
<dbReference type="EMBL" id="CP030239">
    <property type="protein sequence ID" value="AWX93921.1"/>
    <property type="molecule type" value="Genomic_DNA"/>
</dbReference>
<evidence type="ECO:0000313" key="1">
    <source>
        <dbReference type="EMBL" id="AWX93921.1"/>
    </source>
</evidence>
<evidence type="ECO:0000313" key="2">
    <source>
        <dbReference type="Proteomes" id="UP000249922"/>
    </source>
</evidence>
<organism evidence="1 2">
    <name type="scientific">Paracoccus mutanolyticus</name>
    <dbReference type="NCBI Taxonomy" id="1499308"/>
    <lineage>
        <taxon>Bacteria</taxon>
        <taxon>Pseudomonadati</taxon>
        <taxon>Pseudomonadota</taxon>
        <taxon>Alphaproteobacteria</taxon>
        <taxon>Rhodobacterales</taxon>
        <taxon>Paracoccaceae</taxon>
        <taxon>Paracoccus</taxon>
    </lineage>
</organism>
<name>A0ABN5MAU1_9RHOB</name>
<protein>
    <submittedName>
        <fullName evidence="1">Uncharacterized protein</fullName>
    </submittedName>
</protein>